<feature type="domain" description="Thioredoxin" evidence="2">
    <location>
        <begin position="33"/>
        <end position="125"/>
    </location>
</feature>
<reference evidence="3 4" key="1">
    <citation type="submission" date="2024-01" db="EMBL/GenBank/DDBJ databases">
        <title>A draft genome for the cacao thread blight pathogen Marasmiellus scandens.</title>
        <authorList>
            <person name="Baruah I.K."/>
            <person name="Leung J."/>
            <person name="Bukari Y."/>
            <person name="Amoako-Attah I."/>
            <person name="Meinhardt L.W."/>
            <person name="Bailey B.A."/>
            <person name="Cohen S.P."/>
        </authorList>
    </citation>
    <scope>NUCLEOTIDE SEQUENCE [LARGE SCALE GENOMIC DNA]</scope>
    <source>
        <strain evidence="3 4">GH-19</strain>
    </source>
</reference>
<accession>A0ABR1JST6</accession>
<dbReference type="InterPro" id="IPR010357">
    <property type="entry name" value="TXNDC17_dom"/>
</dbReference>
<gene>
    <name evidence="3" type="ORF">VKT23_005445</name>
</gene>
<evidence type="ECO:0000313" key="4">
    <source>
        <dbReference type="Proteomes" id="UP001498398"/>
    </source>
</evidence>
<dbReference type="InterPro" id="IPR036249">
    <property type="entry name" value="Thioredoxin-like_sf"/>
</dbReference>
<keyword evidence="4" id="KW-1185">Reference proteome</keyword>
<dbReference type="EMBL" id="JBANRG010000006">
    <property type="protein sequence ID" value="KAK7465468.1"/>
    <property type="molecule type" value="Genomic_DNA"/>
</dbReference>
<dbReference type="Proteomes" id="UP001498398">
    <property type="component" value="Unassembled WGS sequence"/>
</dbReference>
<name>A0ABR1JST6_9AGAR</name>
<evidence type="ECO:0000256" key="1">
    <source>
        <dbReference type="ARBA" id="ARBA00008987"/>
    </source>
</evidence>
<comment type="similarity">
    <text evidence="1">Belongs to the thioredoxin family.</text>
</comment>
<comment type="caution">
    <text evidence="3">The sequence shown here is derived from an EMBL/GenBank/DDBJ whole genome shotgun (WGS) entry which is preliminary data.</text>
</comment>
<proteinExistence type="inferred from homology"/>
<organism evidence="3 4">
    <name type="scientific">Marasmiellus scandens</name>
    <dbReference type="NCBI Taxonomy" id="2682957"/>
    <lineage>
        <taxon>Eukaryota</taxon>
        <taxon>Fungi</taxon>
        <taxon>Dikarya</taxon>
        <taxon>Basidiomycota</taxon>
        <taxon>Agaricomycotina</taxon>
        <taxon>Agaricomycetes</taxon>
        <taxon>Agaricomycetidae</taxon>
        <taxon>Agaricales</taxon>
        <taxon>Marasmiineae</taxon>
        <taxon>Omphalotaceae</taxon>
        <taxon>Marasmiellus</taxon>
    </lineage>
</organism>
<evidence type="ECO:0000259" key="2">
    <source>
        <dbReference type="Pfam" id="PF06110"/>
    </source>
</evidence>
<dbReference type="InterPro" id="IPR045108">
    <property type="entry name" value="TXNDC17-like"/>
</dbReference>
<dbReference type="PANTHER" id="PTHR12452">
    <property type="entry name" value="42-9-9 PROTEIN-RELATED"/>
    <property type="match status" value="1"/>
</dbReference>
<dbReference type="SUPFAM" id="SSF52833">
    <property type="entry name" value="Thioredoxin-like"/>
    <property type="match status" value="1"/>
</dbReference>
<protein>
    <recommendedName>
        <fullName evidence="2">Thioredoxin domain-containing protein</fullName>
    </recommendedName>
</protein>
<dbReference type="Gene3D" id="3.40.30.10">
    <property type="entry name" value="Glutaredoxin"/>
    <property type="match status" value="1"/>
</dbReference>
<dbReference type="PANTHER" id="PTHR12452:SF0">
    <property type="entry name" value="THIOREDOXIN DOMAIN-CONTAINING PROTEIN 17"/>
    <property type="match status" value="1"/>
</dbReference>
<evidence type="ECO:0000313" key="3">
    <source>
        <dbReference type="EMBL" id="KAK7465468.1"/>
    </source>
</evidence>
<dbReference type="Pfam" id="PF06110">
    <property type="entry name" value="TXD17-like_Trx"/>
    <property type="match status" value="1"/>
</dbReference>
<sequence>MTQLLTLNSRVSAAFSLISMPLRIADTTVSPAQASESFLVFYSSVVDGKLWCPDCQDVEEIVKKTFEPEDAPSAVIVYVGDRNTWKSPSNSFRKAPWSLSSIPTIVKMRDGKEEARLVEGEILNQLEGFVKK</sequence>